<reference evidence="2" key="1">
    <citation type="submission" date="2017-05" db="EMBL/GenBank/DDBJ databases">
        <title>Whole genome sequence of fish pathogenic bacteria, Photobacterium damselae subsp. piscicida, strain 91-197, isolated from hybrid striped bass (Morone sp.) in USA.</title>
        <authorList>
            <person name="Teru Y."/>
            <person name="Hikima J."/>
            <person name="Kono T."/>
            <person name="Sakai M."/>
            <person name="Takano T."/>
            <person name="Hawke J.P."/>
            <person name="Takeyama H."/>
            <person name="Aoki T."/>
        </authorList>
    </citation>
    <scope>NUCLEOTIDE SEQUENCE [LARGE SCALE GENOMIC DNA]</scope>
    <source>
        <strain evidence="2">91-197</strain>
    </source>
</reference>
<protein>
    <submittedName>
        <fullName evidence="1">Uncharacterized protein</fullName>
    </submittedName>
</protein>
<evidence type="ECO:0000313" key="2">
    <source>
        <dbReference type="Proteomes" id="UP000218676"/>
    </source>
</evidence>
<dbReference type="EMBL" id="AP018046">
    <property type="protein sequence ID" value="BAX55648.1"/>
    <property type="molecule type" value="Genomic_DNA"/>
</dbReference>
<dbReference type="AlphaFoldDB" id="A0AAD1CJW8"/>
<dbReference type="Proteomes" id="UP000218676">
    <property type="component" value="Chromosome 2"/>
</dbReference>
<evidence type="ECO:0000313" key="1">
    <source>
        <dbReference type="EMBL" id="BAX55648.1"/>
    </source>
</evidence>
<proteinExistence type="predicted"/>
<name>A0AAD1CJW8_PHODP</name>
<gene>
    <name evidence="1" type="ORF">PDPUS_2_01062</name>
</gene>
<sequence length="32" mass="3549">MPGENHQITKRPGHWVLAQIGKTVLRPGGLEQ</sequence>
<organism evidence="1 2">
    <name type="scientific">Photobacterium damsela subsp. piscicida</name>
    <name type="common">Pasteurella piscicida</name>
    <dbReference type="NCBI Taxonomy" id="38294"/>
    <lineage>
        <taxon>Bacteria</taxon>
        <taxon>Pseudomonadati</taxon>
        <taxon>Pseudomonadota</taxon>
        <taxon>Gammaproteobacteria</taxon>
        <taxon>Vibrionales</taxon>
        <taxon>Vibrionaceae</taxon>
        <taxon>Photobacterium</taxon>
    </lineage>
</organism>
<accession>A0AAD1CJW8</accession>